<comment type="caution">
    <text evidence="1">The sequence shown here is derived from an EMBL/GenBank/DDBJ whole genome shotgun (WGS) entry which is preliminary data.</text>
</comment>
<protein>
    <submittedName>
        <fullName evidence="1">Uncharacterized protein</fullName>
    </submittedName>
</protein>
<accession>A0AA35W2Z3</accession>
<reference evidence="1" key="1">
    <citation type="submission" date="2023-03" db="EMBL/GenBank/DDBJ databases">
        <authorList>
            <person name="Steffen K."/>
            <person name="Cardenas P."/>
        </authorList>
    </citation>
    <scope>NUCLEOTIDE SEQUENCE</scope>
</reference>
<dbReference type="GO" id="GO:0012505">
    <property type="term" value="C:endomembrane system"/>
    <property type="evidence" value="ECO:0007669"/>
    <property type="project" value="UniProtKB-SubCell"/>
</dbReference>
<evidence type="ECO:0000313" key="2">
    <source>
        <dbReference type="Proteomes" id="UP001174909"/>
    </source>
</evidence>
<proteinExistence type="predicted"/>
<evidence type="ECO:0000313" key="1">
    <source>
        <dbReference type="EMBL" id="CAI7994498.1"/>
    </source>
</evidence>
<dbReference type="AlphaFoldDB" id="A0AA35W2Z3"/>
<gene>
    <name evidence="1" type="ORF">GBAR_LOCUS1465</name>
</gene>
<dbReference type="Proteomes" id="UP001174909">
    <property type="component" value="Unassembled WGS sequence"/>
</dbReference>
<organism evidence="1 2">
    <name type="scientific">Geodia barretti</name>
    <name type="common">Barrett's horny sponge</name>
    <dbReference type="NCBI Taxonomy" id="519541"/>
    <lineage>
        <taxon>Eukaryota</taxon>
        <taxon>Metazoa</taxon>
        <taxon>Porifera</taxon>
        <taxon>Demospongiae</taxon>
        <taxon>Heteroscleromorpha</taxon>
        <taxon>Tetractinellida</taxon>
        <taxon>Astrophorina</taxon>
        <taxon>Geodiidae</taxon>
        <taxon>Geodia</taxon>
    </lineage>
</organism>
<name>A0AA35W2Z3_GEOBA</name>
<keyword evidence="2" id="KW-1185">Reference proteome</keyword>
<sequence length="513" mass="56888">MYKKKPRKLLPWRRHELNFTGRSITDLLAEGQVQQLNFATSSDYLFDAGKGTDNIFVEVGLDGELKSVLSTLDLKLQAKEQKSLSISTDFGKITHLQTDLFEVLHAHRIRVNPDHPIIREAHKNGNTLFVIATIYQAEHCNIEVSFAEKSRDTASAVVEASTTSSVPLLGANAGANLRDSKSTVKVVNRDKPTVIAYLLLRMAINSDNELIPKLNNRLDQASNQTRVDLIDGPHAGGKDRKLTVPKINPADSVVGEWVVVDMVREWKPEDSVEVGKNPAKAAELVTHKEPSIATNPRNPCSVAASLAVPSLNPHYVYSLKEFQCFASNTYAGVVDESQKWVCPVQSNQALKEAFLAYANPPNSHQKLRTLSQHLQDLGSAMRTPGVAEPHVLPALEPIINAFSTEPECRLNENTSLIVIAEACLEFPQHVMKMICELQKDKRDLLLDVIKHTPNGVGRHVFIDDKPFNDSALYPIMRLMGFSIPEKRLEFTAPDDVEDDVLAAGIIVILFSQF</sequence>
<dbReference type="EMBL" id="CASHTH010000212">
    <property type="protein sequence ID" value="CAI7994498.1"/>
    <property type="molecule type" value="Genomic_DNA"/>
</dbReference>